<keyword evidence="6" id="KW-0411">Iron-sulfur</keyword>
<keyword evidence="1" id="KW-0004">4Fe-4S</keyword>
<dbReference type="PROSITE" id="PS00365">
    <property type="entry name" value="NIR_SIR"/>
    <property type="match status" value="1"/>
</dbReference>
<dbReference type="GO" id="GO:0016491">
    <property type="term" value="F:oxidoreductase activity"/>
    <property type="evidence" value="ECO:0007669"/>
    <property type="project" value="UniProtKB-KW"/>
</dbReference>
<dbReference type="PATRIC" id="fig|1121405.3.peg.966"/>
<dbReference type="InterPro" id="IPR052034">
    <property type="entry name" value="NasD-like"/>
</dbReference>
<dbReference type="PANTHER" id="PTHR43809:SF1">
    <property type="entry name" value="NITRITE REDUCTASE (NADH) LARGE SUBUNIT"/>
    <property type="match status" value="1"/>
</dbReference>
<evidence type="ECO:0000256" key="4">
    <source>
        <dbReference type="ARBA" id="ARBA00023002"/>
    </source>
</evidence>
<dbReference type="EMBL" id="ATHJ01000064">
    <property type="protein sequence ID" value="EPR42547.1"/>
    <property type="molecule type" value="Genomic_DNA"/>
</dbReference>
<dbReference type="InterPro" id="IPR005117">
    <property type="entry name" value="NiRdtase/SiRdtase_haem-b_fer"/>
</dbReference>
<accession>S7TZN2</accession>
<dbReference type="PIRSF" id="PIRSF037487">
    <property type="entry name" value="Sulfite_red_assimil"/>
    <property type="match status" value="1"/>
</dbReference>
<dbReference type="SUPFAM" id="SSF55124">
    <property type="entry name" value="Nitrite/Sulfite reductase N-terminal domain-like"/>
    <property type="match status" value="1"/>
</dbReference>
<dbReference type="eggNOG" id="COG1251">
    <property type="taxonomic scope" value="Bacteria"/>
</dbReference>
<feature type="domain" description="Nitrite/Sulfite reductase ferredoxin-like" evidence="8">
    <location>
        <begin position="10"/>
        <end position="73"/>
    </location>
</feature>
<keyword evidence="5" id="KW-0408">Iron</keyword>
<dbReference type="InterPro" id="IPR036136">
    <property type="entry name" value="Nit/Sulf_reduc_fer-like_dom_sf"/>
</dbReference>
<dbReference type="InterPro" id="IPR006067">
    <property type="entry name" value="NO2/SO3_Rdtase_4Fe4S_dom"/>
</dbReference>
<keyword evidence="4" id="KW-0560">Oxidoreductase</keyword>
<evidence type="ECO:0000256" key="6">
    <source>
        <dbReference type="ARBA" id="ARBA00023014"/>
    </source>
</evidence>
<dbReference type="STRING" id="897.B2D07_07930"/>
<dbReference type="OrthoDB" id="9768666at2"/>
<keyword evidence="10" id="KW-1185">Reference proteome</keyword>
<feature type="domain" description="Nitrite/sulphite reductase 4Fe-4S" evidence="7">
    <location>
        <begin position="88"/>
        <end position="216"/>
    </location>
</feature>
<dbReference type="RefSeq" id="WP_020875919.1">
    <property type="nucleotide sequence ID" value="NZ_ATHJ01000064.1"/>
</dbReference>
<evidence type="ECO:0000256" key="5">
    <source>
        <dbReference type="ARBA" id="ARBA00023004"/>
    </source>
</evidence>
<dbReference type="InterPro" id="IPR045854">
    <property type="entry name" value="NO2/SO3_Rdtase_4Fe4S_sf"/>
</dbReference>
<evidence type="ECO:0000256" key="1">
    <source>
        <dbReference type="ARBA" id="ARBA00022485"/>
    </source>
</evidence>
<dbReference type="InterPro" id="IPR017220">
    <property type="entry name" value="Sulphite_reductase_assimil"/>
</dbReference>
<evidence type="ECO:0000313" key="9">
    <source>
        <dbReference type="EMBL" id="EPR42547.1"/>
    </source>
</evidence>
<dbReference type="Pfam" id="PF01077">
    <property type="entry name" value="NIR_SIR"/>
    <property type="match status" value="1"/>
</dbReference>
<gene>
    <name evidence="9" type="ORF">dsmv_1535</name>
</gene>
<dbReference type="PRINTS" id="PR00397">
    <property type="entry name" value="SIROHAEM"/>
</dbReference>
<dbReference type="PANTHER" id="PTHR43809">
    <property type="entry name" value="NITRITE REDUCTASE (NADH) LARGE SUBUNIT"/>
    <property type="match status" value="1"/>
</dbReference>
<dbReference type="GO" id="GO:0051539">
    <property type="term" value="F:4 iron, 4 sulfur cluster binding"/>
    <property type="evidence" value="ECO:0007669"/>
    <property type="project" value="UniProtKB-KW"/>
</dbReference>
<keyword evidence="2" id="KW-0349">Heme</keyword>
<dbReference type="GO" id="GO:0020037">
    <property type="term" value="F:heme binding"/>
    <property type="evidence" value="ECO:0007669"/>
    <property type="project" value="InterPro"/>
</dbReference>
<sequence length="220" mass="24008">MTDTPKGAILQRDGETYAIVPRTPVGLVPRETLEALARVVQKYEIPIVKITSGQRLALVGMKADVIDDIWEDLGTDIGRATELCVHYAQACPGTAVCRFGVQDSLGMALELEKMYVGIDLPAKVKFGVSGCPFCCGESYVRDVGLIGTKKGWHVIFGGNSGGKPRIGDLLAENLDRDAAIELVRRALEYYKENGKKRERTARFMNRIGATQFKSALGLSD</sequence>
<protein>
    <submittedName>
        <fullName evidence="9">Nitrite and sulfite reductase 4Fe-4S region</fullName>
    </submittedName>
</protein>
<dbReference type="SUPFAM" id="SSF56014">
    <property type="entry name" value="Nitrite and sulphite reductase 4Fe-4S domain-like"/>
    <property type="match status" value="1"/>
</dbReference>
<keyword evidence="3" id="KW-0479">Metal-binding</keyword>
<dbReference type="AlphaFoldDB" id="S7TZN2"/>
<dbReference type="InterPro" id="IPR006066">
    <property type="entry name" value="NO2/SO3_Rdtase_FeS/sirohaem_BS"/>
</dbReference>
<evidence type="ECO:0000259" key="7">
    <source>
        <dbReference type="Pfam" id="PF01077"/>
    </source>
</evidence>
<dbReference type="Gene3D" id="3.30.413.10">
    <property type="entry name" value="Sulfite Reductase Hemoprotein, domain 1"/>
    <property type="match status" value="1"/>
</dbReference>
<evidence type="ECO:0000256" key="3">
    <source>
        <dbReference type="ARBA" id="ARBA00022723"/>
    </source>
</evidence>
<evidence type="ECO:0000259" key="8">
    <source>
        <dbReference type="Pfam" id="PF03460"/>
    </source>
</evidence>
<evidence type="ECO:0000256" key="2">
    <source>
        <dbReference type="ARBA" id="ARBA00022617"/>
    </source>
</evidence>
<evidence type="ECO:0000313" key="10">
    <source>
        <dbReference type="Proteomes" id="UP000014977"/>
    </source>
</evidence>
<proteinExistence type="predicted"/>
<organism evidence="9 10">
    <name type="scientific">Desulfococcus multivorans DSM 2059</name>
    <dbReference type="NCBI Taxonomy" id="1121405"/>
    <lineage>
        <taxon>Bacteria</taxon>
        <taxon>Pseudomonadati</taxon>
        <taxon>Thermodesulfobacteriota</taxon>
        <taxon>Desulfobacteria</taxon>
        <taxon>Desulfobacterales</taxon>
        <taxon>Desulfococcaceae</taxon>
        <taxon>Desulfococcus</taxon>
    </lineage>
</organism>
<name>S7TZN2_DESML</name>
<reference evidence="9 10" key="1">
    <citation type="journal article" date="2013" name="Genome Announc.">
        <title>Draft genome sequences for three mercury-methylating, sulfate-reducing bacteria.</title>
        <authorList>
            <person name="Brown S.D."/>
            <person name="Hurt R.A.Jr."/>
            <person name="Gilmour C.C."/>
            <person name="Elias D.A."/>
        </authorList>
    </citation>
    <scope>NUCLEOTIDE SEQUENCE [LARGE SCALE GENOMIC DNA]</scope>
    <source>
        <strain evidence="9 10">DSM 2059</strain>
    </source>
</reference>
<comment type="caution">
    <text evidence="9">The sequence shown here is derived from an EMBL/GenBank/DDBJ whole genome shotgun (WGS) entry which is preliminary data.</text>
</comment>
<dbReference type="Pfam" id="PF03460">
    <property type="entry name" value="NIR_SIR_ferr"/>
    <property type="match status" value="1"/>
</dbReference>
<dbReference type="GO" id="GO:0046872">
    <property type="term" value="F:metal ion binding"/>
    <property type="evidence" value="ECO:0007669"/>
    <property type="project" value="UniProtKB-KW"/>
</dbReference>
<dbReference type="Proteomes" id="UP000014977">
    <property type="component" value="Unassembled WGS sequence"/>
</dbReference>